<protein>
    <submittedName>
        <fullName evidence="9">Rod shape-determining protein MreD</fullName>
    </submittedName>
</protein>
<keyword evidence="3" id="KW-1003">Cell membrane</keyword>
<evidence type="ECO:0000313" key="10">
    <source>
        <dbReference type="Proteomes" id="UP000179245"/>
    </source>
</evidence>
<reference evidence="9 10" key="1">
    <citation type="journal article" date="2016" name="Nat. Commun.">
        <title>Thousands of microbial genomes shed light on interconnected biogeochemical processes in an aquifer system.</title>
        <authorList>
            <person name="Anantharaman K."/>
            <person name="Brown C.T."/>
            <person name="Hug L.A."/>
            <person name="Sharon I."/>
            <person name="Castelle C.J."/>
            <person name="Probst A.J."/>
            <person name="Thomas B.C."/>
            <person name="Singh A."/>
            <person name="Wilkins M.J."/>
            <person name="Karaoz U."/>
            <person name="Brodie E.L."/>
            <person name="Williams K.H."/>
            <person name="Hubbard S.S."/>
            <person name="Banfield J.F."/>
        </authorList>
    </citation>
    <scope>NUCLEOTIDE SEQUENCE [LARGE SCALE GENOMIC DNA]</scope>
</reference>
<dbReference type="InterPro" id="IPR007227">
    <property type="entry name" value="Cell_shape_determining_MreD"/>
</dbReference>
<dbReference type="GO" id="GO:0008360">
    <property type="term" value="P:regulation of cell shape"/>
    <property type="evidence" value="ECO:0007669"/>
    <property type="project" value="UniProtKB-KW"/>
</dbReference>
<evidence type="ECO:0000256" key="1">
    <source>
        <dbReference type="ARBA" id="ARBA00004651"/>
    </source>
</evidence>
<evidence type="ECO:0000256" key="4">
    <source>
        <dbReference type="ARBA" id="ARBA00022692"/>
    </source>
</evidence>
<feature type="transmembrane region" description="Helical" evidence="8">
    <location>
        <begin position="7"/>
        <end position="24"/>
    </location>
</feature>
<gene>
    <name evidence="9" type="ORF">A2117_00165</name>
</gene>
<keyword evidence="7 8" id="KW-0472">Membrane</keyword>
<dbReference type="AlphaFoldDB" id="A0A1G2QN95"/>
<evidence type="ECO:0000256" key="6">
    <source>
        <dbReference type="ARBA" id="ARBA00022989"/>
    </source>
</evidence>
<comment type="caution">
    <text evidence="9">The sequence shown here is derived from an EMBL/GenBank/DDBJ whole genome shotgun (WGS) entry which is preliminary data.</text>
</comment>
<comment type="subcellular location">
    <subcellularLocation>
        <location evidence="1">Cell membrane</location>
        <topology evidence="1">Multi-pass membrane protein</topology>
    </subcellularLocation>
</comment>
<dbReference type="EMBL" id="MHTO01000025">
    <property type="protein sequence ID" value="OHA61966.1"/>
    <property type="molecule type" value="Genomic_DNA"/>
</dbReference>
<evidence type="ECO:0000256" key="5">
    <source>
        <dbReference type="ARBA" id="ARBA00022960"/>
    </source>
</evidence>
<dbReference type="STRING" id="1802443.A2117_00165"/>
<keyword evidence="5" id="KW-0133">Cell shape</keyword>
<feature type="transmembrane region" description="Helical" evidence="8">
    <location>
        <begin position="76"/>
        <end position="93"/>
    </location>
</feature>
<comment type="similarity">
    <text evidence="2">Belongs to the MreD family.</text>
</comment>
<dbReference type="Pfam" id="PF04093">
    <property type="entry name" value="MreD"/>
    <property type="match status" value="1"/>
</dbReference>
<evidence type="ECO:0000256" key="7">
    <source>
        <dbReference type="ARBA" id="ARBA00023136"/>
    </source>
</evidence>
<dbReference type="NCBIfam" id="TIGR03426">
    <property type="entry name" value="shape_MreD"/>
    <property type="match status" value="1"/>
</dbReference>
<dbReference type="GO" id="GO:0005886">
    <property type="term" value="C:plasma membrane"/>
    <property type="evidence" value="ECO:0007669"/>
    <property type="project" value="UniProtKB-SubCell"/>
</dbReference>
<keyword evidence="6 8" id="KW-1133">Transmembrane helix</keyword>
<organism evidence="9 10">
    <name type="scientific">Candidatus Wildermuthbacteria bacterium GWA2_46_15</name>
    <dbReference type="NCBI Taxonomy" id="1802443"/>
    <lineage>
        <taxon>Bacteria</taxon>
        <taxon>Candidatus Wildermuthiibacteriota</taxon>
    </lineage>
</organism>
<evidence type="ECO:0000313" key="9">
    <source>
        <dbReference type="EMBL" id="OHA61966.1"/>
    </source>
</evidence>
<sequence>MMALKKIIVFSLIIYFLILFQTSFLVHFVLLRYLPNLAVIFVLFLSIREKPDEKTALIMSFVGGLLLDAFSAKPFGFYALIFLITSLIIKFLLRKYIRLEISKA</sequence>
<accession>A0A1G2QN95</accession>
<proteinExistence type="inferred from homology"/>
<evidence type="ECO:0000256" key="8">
    <source>
        <dbReference type="SAM" id="Phobius"/>
    </source>
</evidence>
<evidence type="ECO:0000256" key="3">
    <source>
        <dbReference type="ARBA" id="ARBA00022475"/>
    </source>
</evidence>
<keyword evidence="4 8" id="KW-0812">Transmembrane</keyword>
<evidence type="ECO:0000256" key="2">
    <source>
        <dbReference type="ARBA" id="ARBA00007776"/>
    </source>
</evidence>
<name>A0A1G2QN95_9BACT</name>
<dbReference type="Proteomes" id="UP000179245">
    <property type="component" value="Unassembled WGS sequence"/>
</dbReference>